<proteinExistence type="predicted"/>
<name>A0ABW8F0Z8_9BURK</name>
<protein>
    <recommendedName>
        <fullName evidence="5">TauD/TfdA-like domain-containing protein</fullName>
    </recommendedName>
</protein>
<keyword evidence="2" id="KW-0560">Oxidoreductase</keyword>
<evidence type="ECO:0000313" key="4">
    <source>
        <dbReference type="Proteomes" id="UP001617427"/>
    </source>
</evidence>
<dbReference type="Proteomes" id="UP001617427">
    <property type="component" value="Unassembled WGS sequence"/>
</dbReference>
<dbReference type="PANTHER" id="PTHR10696:SF56">
    <property type="entry name" value="TAUD_TFDA-LIKE DOMAIN-CONTAINING PROTEIN"/>
    <property type="match status" value="1"/>
</dbReference>
<dbReference type="EMBL" id="JBIUZV010000007">
    <property type="protein sequence ID" value="MFJ3046958.1"/>
    <property type="molecule type" value="Genomic_DNA"/>
</dbReference>
<organism evidence="3 4">
    <name type="scientific">Herbaspirillum chlorophenolicum</name>
    <dbReference type="NCBI Taxonomy" id="211589"/>
    <lineage>
        <taxon>Bacteria</taxon>
        <taxon>Pseudomonadati</taxon>
        <taxon>Pseudomonadota</taxon>
        <taxon>Betaproteobacteria</taxon>
        <taxon>Burkholderiales</taxon>
        <taxon>Oxalobacteraceae</taxon>
        <taxon>Herbaspirillum</taxon>
    </lineage>
</organism>
<accession>A0ABW8F0Z8</accession>
<dbReference type="InterPro" id="IPR050411">
    <property type="entry name" value="AlphaKG_dependent_hydroxylases"/>
</dbReference>
<keyword evidence="4" id="KW-1185">Reference proteome</keyword>
<reference evidence="3 4" key="1">
    <citation type="submission" date="2024-10" db="EMBL/GenBank/DDBJ databases">
        <title>The Natural Products Discovery Center: Release of the First 8490 Sequenced Strains for Exploring Actinobacteria Biosynthetic Diversity.</title>
        <authorList>
            <person name="Kalkreuter E."/>
            <person name="Kautsar S.A."/>
            <person name="Yang D."/>
            <person name="Bader C.D."/>
            <person name="Teijaro C.N."/>
            <person name="Fluegel L."/>
            <person name="Davis C.M."/>
            <person name="Simpson J.R."/>
            <person name="Lauterbach L."/>
            <person name="Steele A.D."/>
            <person name="Gui C."/>
            <person name="Meng S."/>
            <person name="Li G."/>
            <person name="Viehrig K."/>
            <person name="Ye F."/>
            <person name="Su P."/>
            <person name="Kiefer A.F."/>
            <person name="Nichols A."/>
            <person name="Cepeda A.J."/>
            <person name="Yan W."/>
            <person name="Fan B."/>
            <person name="Jiang Y."/>
            <person name="Adhikari A."/>
            <person name="Zheng C.-J."/>
            <person name="Schuster L."/>
            <person name="Cowan T.M."/>
            <person name="Smanski M.J."/>
            <person name="Chevrette M.G."/>
            <person name="De Carvalho L.P.S."/>
            <person name="Shen B."/>
        </authorList>
    </citation>
    <scope>NUCLEOTIDE SEQUENCE [LARGE SCALE GENOMIC DNA]</scope>
    <source>
        <strain evidence="3 4">NPDC087045</strain>
    </source>
</reference>
<sequence length="223" mass="25081">MKKSEIAAELVSKGYVLLRRYLPSTATNVALQRIGEIDAVDGLAVIQQLTPKKLLEATPNTYSGNFGVGEFPLHTDLAHWAKPPRYLALRCVKGRADVATLLYDGNTLIRELGINPLRMTVVQSRRPMRDGVPLLRLLERVGEAGVLRIRWDSIYIRPSTPTSEKTFQRVINFVSNVKPMEVVLLQPGDTLVIDNWRMLHGRSTASIDAHARRIDRAYMRLIA</sequence>
<dbReference type="PANTHER" id="PTHR10696">
    <property type="entry name" value="GAMMA-BUTYROBETAINE HYDROXYLASE-RELATED"/>
    <property type="match status" value="1"/>
</dbReference>
<evidence type="ECO:0000313" key="3">
    <source>
        <dbReference type="EMBL" id="MFJ3046958.1"/>
    </source>
</evidence>
<dbReference type="Gene3D" id="3.60.130.10">
    <property type="entry name" value="Clavaminate synthase-like"/>
    <property type="match status" value="1"/>
</dbReference>
<comment type="caution">
    <text evidence="3">The sequence shown here is derived from an EMBL/GenBank/DDBJ whole genome shotgun (WGS) entry which is preliminary data.</text>
</comment>
<evidence type="ECO:0008006" key="5">
    <source>
        <dbReference type="Google" id="ProtNLM"/>
    </source>
</evidence>
<dbReference type="RefSeq" id="WP_402701329.1">
    <property type="nucleotide sequence ID" value="NZ_JBIUZV010000007.1"/>
</dbReference>
<dbReference type="SUPFAM" id="SSF51197">
    <property type="entry name" value="Clavaminate synthase-like"/>
    <property type="match status" value="1"/>
</dbReference>
<comment type="cofactor">
    <cofactor evidence="1">
        <name>Fe(2+)</name>
        <dbReference type="ChEBI" id="CHEBI:29033"/>
    </cofactor>
</comment>
<evidence type="ECO:0000256" key="1">
    <source>
        <dbReference type="ARBA" id="ARBA00001954"/>
    </source>
</evidence>
<gene>
    <name evidence="3" type="ORF">ACIPEN_14095</name>
</gene>
<evidence type="ECO:0000256" key="2">
    <source>
        <dbReference type="ARBA" id="ARBA00023002"/>
    </source>
</evidence>
<dbReference type="InterPro" id="IPR042098">
    <property type="entry name" value="TauD-like_sf"/>
</dbReference>